<organism evidence="1 2">
    <name type="scientific">Asparagus officinalis</name>
    <name type="common">Garden asparagus</name>
    <dbReference type="NCBI Taxonomy" id="4686"/>
    <lineage>
        <taxon>Eukaryota</taxon>
        <taxon>Viridiplantae</taxon>
        <taxon>Streptophyta</taxon>
        <taxon>Embryophyta</taxon>
        <taxon>Tracheophyta</taxon>
        <taxon>Spermatophyta</taxon>
        <taxon>Magnoliopsida</taxon>
        <taxon>Liliopsida</taxon>
        <taxon>Asparagales</taxon>
        <taxon>Asparagaceae</taxon>
        <taxon>Asparagoideae</taxon>
        <taxon>Asparagus</taxon>
    </lineage>
</organism>
<reference evidence="2" key="1">
    <citation type="journal article" date="2017" name="Nat. Commun.">
        <title>The asparagus genome sheds light on the origin and evolution of a young Y chromosome.</title>
        <authorList>
            <person name="Harkess A."/>
            <person name="Zhou J."/>
            <person name="Xu C."/>
            <person name="Bowers J.E."/>
            <person name="Van der Hulst R."/>
            <person name="Ayyampalayam S."/>
            <person name="Mercati F."/>
            <person name="Riccardi P."/>
            <person name="McKain M.R."/>
            <person name="Kakrana A."/>
            <person name="Tang H."/>
            <person name="Ray J."/>
            <person name="Groenendijk J."/>
            <person name="Arikit S."/>
            <person name="Mathioni S.M."/>
            <person name="Nakano M."/>
            <person name="Shan H."/>
            <person name="Telgmann-Rauber A."/>
            <person name="Kanno A."/>
            <person name="Yue Z."/>
            <person name="Chen H."/>
            <person name="Li W."/>
            <person name="Chen Y."/>
            <person name="Xu X."/>
            <person name="Zhang Y."/>
            <person name="Luo S."/>
            <person name="Chen H."/>
            <person name="Gao J."/>
            <person name="Mao Z."/>
            <person name="Pires J.C."/>
            <person name="Luo M."/>
            <person name="Kudrna D."/>
            <person name="Wing R.A."/>
            <person name="Meyers B.C."/>
            <person name="Yi K."/>
            <person name="Kong H."/>
            <person name="Lavrijsen P."/>
            <person name="Sunseri F."/>
            <person name="Falavigna A."/>
            <person name="Ye Y."/>
            <person name="Leebens-Mack J.H."/>
            <person name="Chen G."/>
        </authorList>
    </citation>
    <scope>NUCLEOTIDE SEQUENCE [LARGE SCALE GENOMIC DNA]</scope>
    <source>
        <strain evidence="2">cv. DH0086</strain>
    </source>
</reference>
<proteinExistence type="predicted"/>
<feature type="non-terminal residue" evidence="1">
    <location>
        <position position="1"/>
    </location>
</feature>
<accession>A0A5P1FRR6</accession>
<dbReference type="Gramene" id="ONK80918">
    <property type="protein sequence ID" value="ONK80918"/>
    <property type="gene ID" value="A4U43_C01F23200"/>
</dbReference>
<dbReference type="EMBL" id="CM007381">
    <property type="protein sequence ID" value="ONK80918.1"/>
    <property type="molecule type" value="Genomic_DNA"/>
</dbReference>
<sequence>NNDTSNEVWIWLPWRALVVFVANSSLQQKGIREPSMQILHHPYASSLALLIVLDSYDILRNWWWLNLHMSR</sequence>
<dbReference type="AlphaFoldDB" id="A0A5P1FRR6"/>
<evidence type="ECO:0000313" key="2">
    <source>
        <dbReference type="Proteomes" id="UP000243459"/>
    </source>
</evidence>
<protein>
    <submittedName>
        <fullName evidence="1">Uncharacterized protein</fullName>
    </submittedName>
</protein>
<gene>
    <name evidence="1" type="ORF">A4U43_C01F23200</name>
</gene>
<name>A0A5P1FRR6_ASPOF</name>
<evidence type="ECO:0000313" key="1">
    <source>
        <dbReference type="EMBL" id="ONK80918.1"/>
    </source>
</evidence>
<dbReference type="Proteomes" id="UP000243459">
    <property type="component" value="Chromosome 1"/>
</dbReference>
<keyword evidence="2" id="KW-1185">Reference proteome</keyword>